<dbReference type="VEuPathDB" id="CryptoDB:Vbra_20697"/>
<protein>
    <submittedName>
        <fullName evidence="2">Uncharacterized protein</fullName>
    </submittedName>
</protein>
<sequence>MATRREAAPEEHQEGGAGPLKDGEGLEQPDQGGNEADGEQLHEGEGSGIADEMEEDEMEEEQADDEDEESDEEESESDDSEDNRSSIDGDFTGYEEVEYEEEAIDTLATVPDGRLSADDIVARFPRGTNDMTGELTLGIIDRTVTSPQQVTRLIEQGADLSVIPRLRRKGNTGRSGCSYPLVVLAIDNNADCTIPSALSRPERFCEARPVALPQWPSDELQSAVLTARIDGGADINATGHDDEVPPPIWVAIRGGNLTAFDLLMAQDGIDLRRFMVMMLPRLRRPHPATYEAVLLSIRYREHYSRSFIASYLDLVIQHGADIHGTSTGWNCREWTPLNRAAHNGSAPVVEYLCRKLPTADDINRRIRGDSTALSTAVSELDERHFELHCIDDFHDIKLWCRRKIPDYELTIRILLRAGADITSYMLFEGELSFPAVLNEYSTVLKEMGPASISAVNAALAPHRSLSALLTPRLRGGPQEAPVFGWRIASYLLDMAAAQEAITEAIGMRHSVLVRRVCAAAEHFVHLAVYKASSNREVVGGMADVGGQVVRTPQLQCFVVGGVGGRKMELREVVQRAILDEAAKWGLVGEIDNGFTKDVPAIDWGAVGWVDKGRDGRETFRRLHLV</sequence>
<keyword evidence="3" id="KW-1185">Reference proteome</keyword>
<feature type="compositionally biased region" description="Acidic residues" evidence="1">
    <location>
        <begin position="51"/>
        <end position="81"/>
    </location>
</feature>
<proteinExistence type="predicted"/>
<organism evidence="2 3">
    <name type="scientific">Vitrella brassicaformis (strain CCMP3155)</name>
    <dbReference type="NCBI Taxonomy" id="1169540"/>
    <lineage>
        <taxon>Eukaryota</taxon>
        <taxon>Sar</taxon>
        <taxon>Alveolata</taxon>
        <taxon>Colpodellida</taxon>
        <taxon>Vitrellaceae</taxon>
        <taxon>Vitrella</taxon>
    </lineage>
</organism>
<dbReference type="InParanoid" id="A0A0G4EQW4"/>
<gene>
    <name evidence="2" type="ORF">Vbra_20697</name>
</gene>
<name>A0A0G4EQW4_VITBC</name>
<feature type="region of interest" description="Disordered" evidence="1">
    <location>
        <begin position="1"/>
        <end position="90"/>
    </location>
</feature>
<dbReference type="PhylomeDB" id="A0A0G4EQW4"/>
<evidence type="ECO:0000313" key="3">
    <source>
        <dbReference type="Proteomes" id="UP000041254"/>
    </source>
</evidence>
<dbReference type="EMBL" id="CDMY01000285">
    <property type="protein sequence ID" value="CEL99645.1"/>
    <property type="molecule type" value="Genomic_DNA"/>
</dbReference>
<dbReference type="SUPFAM" id="SSF48403">
    <property type="entry name" value="Ankyrin repeat"/>
    <property type="match status" value="1"/>
</dbReference>
<dbReference type="AlphaFoldDB" id="A0A0G4EQW4"/>
<evidence type="ECO:0000313" key="2">
    <source>
        <dbReference type="EMBL" id="CEL99645.1"/>
    </source>
</evidence>
<feature type="compositionally biased region" description="Basic and acidic residues" evidence="1">
    <location>
        <begin position="1"/>
        <end position="14"/>
    </location>
</feature>
<dbReference type="Gene3D" id="1.25.40.20">
    <property type="entry name" value="Ankyrin repeat-containing domain"/>
    <property type="match status" value="1"/>
</dbReference>
<reference evidence="2 3" key="1">
    <citation type="submission" date="2014-11" db="EMBL/GenBank/DDBJ databases">
        <authorList>
            <person name="Zhu J."/>
            <person name="Qi W."/>
            <person name="Song R."/>
        </authorList>
    </citation>
    <scope>NUCLEOTIDE SEQUENCE [LARGE SCALE GENOMIC DNA]</scope>
</reference>
<dbReference type="Proteomes" id="UP000041254">
    <property type="component" value="Unassembled WGS sequence"/>
</dbReference>
<evidence type="ECO:0000256" key="1">
    <source>
        <dbReference type="SAM" id="MobiDB-lite"/>
    </source>
</evidence>
<dbReference type="InterPro" id="IPR036770">
    <property type="entry name" value="Ankyrin_rpt-contain_sf"/>
</dbReference>
<accession>A0A0G4EQW4</accession>